<dbReference type="Pfam" id="PF10180">
    <property type="entry name" value="WKF"/>
    <property type="match status" value="1"/>
</dbReference>
<comment type="caution">
    <text evidence="3">The sequence shown here is derived from an EMBL/GenBank/DDBJ whole genome shotgun (WGS) entry which is preliminary data.</text>
</comment>
<proteinExistence type="predicted"/>
<dbReference type="PANTHER" id="PTHR22306:SF2">
    <property type="entry name" value="CHROMOSOME 7 OPEN READING FRAME 50"/>
    <property type="match status" value="1"/>
</dbReference>
<dbReference type="InterPro" id="IPR019327">
    <property type="entry name" value="WKF"/>
</dbReference>
<evidence type="ECO:0000313" key="3">
    <source>
        <dbReference type="EMBL" id="KAL0100948.1"/>
    </source>
</evidence>
<keyword evidence="4" id="KW-1185">Reference proteome</keyword>
<feature type="compositionally biased region" description="Polar residues" evidence="1">
    <location>
        <begin position="76"/>
        <end position="89"/>
    </location>
</feature>
<feature type="domain" description="WKF" evidence="2">
    <location>
        <begin position="132"/>
        <end position="178"/>
    </location>
</feature>
<gene>
    <name evidence="3" type="ORF">PUN28_019379</name>
</gene>
<sequence>MDKAKKLERKLKKLEKLEKLKKEEKLKELEKNKKLKKLKKKIAATKSDDCQTNQMSQEKTFLQDKPKKKKKKQETLDNTSDNVSVNMNHVNKDSNKKTPKLSKRKLKKQKIIEAEIEARKLRKEHVASKAIEYILMWKHHNKEWKFEKLKQIWLLNNIMEEQYISDEIFPIVVEYFRNSYKSTCINSACHTLVSKAMATVSQVEEKTQEECKIDLQNSVSYKRARIILQFFPEFEKPTS</sequence>
<accession>A0AAW2EB89</accession>
<protein>
    <recommendedName>
        <fullName evidence="2">WKF domain-containing protein</fullName>
    </recommendedName>
</protein>
<evidence type="ECO:0000313" key="4">
    <source>
        <dbReference type="Proteomes" id="UP001430953"/>
    </source>
</evidence>
<dbReference type="AlphaFoldDB" id="A0AAW2EB89"/>
<evidence type="ECO:0000256" key="1">
    <source>
        <dbReference type="SAM" id="MobiDB-lite"/>
    </source>
</evidence>
<name>A0AAW2EB89_9HYME</name>
<dbReference type="Proteomes" id="UP001430953">
    <property type="component" value="Unassembled WGS sequence"/>
</dbReference>
<reference evidence="3 4" key="1">
    <citation type="submission" date="2023-03" db="EMBL/GenBank/DDBJ databases">
        <title>High recombination rates correlate with genetic variation in Cardiocondyla obscurior ants.</title>
        <authorList>
            <person name="Errbii M."/>
        </authorList>
    </citation>
    <scope>NUCLEOTIDE SEQUENCE [LARGE SCALE GENOMIC DNA]</scope>
    <source>
        <strain evidence="3">Alpha-2009</strain>
        <tissue evidence="3">Whole body</tissue>
    </source>
</reference>
<dbReference type="PANTHER" id="PTHR22306">
    <property type="entry name" value="CHROMOSOME 7 OPEN READING FRAME 50"/>
    <property type="match status" value="1"/>
</dbReference>
<feature type="compositionally biased region" description="Polar residues" evidence="1">
    <location>
        <begin position="50"/>
        <end position="60"/>
    </location>
</feature>
<dbReference type="EMBL" id="JADYXP020000025">
    <property type="protein sequence ID" value="KAL0100948.1"/>
    <property type="molecule type" value="Genomic_DNA"/>
</dbReference>
<organism evidence="3 4">
    <name type="scientific">Cardiocondyla obscurior</name>
    <dbReference type="NCBI Taxonomy" id="286306"/>
    <lineage>
        <taxon>Eukaryota</taxon>
        <taxon>Metazoa</taxon>
        <taxon>Ecdysozoa</taxon>
        <taxon>Arthropoda</taxon>
        <taxon>Hexapoda</taxon>
        <taxon>Insecta</taxon>
        <taxon>Pterygota</taxon>
        <taxon>Neoptera</taxon>
        <taxon>Endopterygota</taxon>
        <taxon>Hymenoptera</taxon>
        <taxon>Apocrita</taxon>
        <taxon>Aculeata</taxon>
        <taxon>Formicoidea</taxon>
        <taxon>Formicidae</taxon>
        <taxon>Myrmicinae</taxon>
        <taxon>Cardiocondyla</taxon>
    </lineage>
</organism>
<evidence type="ECO:0000259" key="2">
    <source>
        <dbReference type="Pfam" id="PF10180"/>
    </source>
</evidence>
<feature type="region of interest" description="Disordered" evidence="1">
    <location>
        <begin position="37"/>
        <end position="104"/>
    </location>
</feature>